<comment type="caution">
    <text evidence="15">The sequence shown here is derived from an EMBL/GenBank/DDBJ whole genome shotgun (WGS) entry which is preliminary data.</text>
</comment>
<comment type="similarity">
    <text evidence="3">In the C-terminal section; belongs to the pectinesterase family.</text>
</comment>
<dbReference type="Proteomes" id="UP001415857">
    <property type="component" value="Unassembled WGS sequence"/>
</dbReference>
<dbReference type="InterPro" id="IPR000070">
    <property type="entry name" value="Pectinesterase_cat"/>
</dbReference>
<dbReference type="SMART" id="SM00856">
    <property type="entry name" value="PMEI"/>
    <property type="match status" value="2"/>
</dbReference>
<comment type="function">
    <text evidence="10">Acts in the modification of cell walls via demethylesterification of cell wall pectin.</text>
</comment>
<evidence type="ECO:0000256" key="9">
    <source>
        <dbReference type="ARBA" id="ARBA00047928"/>
    </source>
</evidence>
<dbReference type="EC" id="3.1.1.11" evidence="4"/>
<comment type="similarity">
    <text evidence="2">In the N-terminal section; belongs to the PMEI family.</text>
</comment>
<feature type="domain" description="Pectinesterase inhibitor" evidence="14">
    <location>
        <begin position="592"/>
        <end position="744"/>
    </location>
</feature>
<dbReference type="SUPFAM" id="SSF51126">
    <property type="entry name" value="Pectin lyase-like"/>
    <property type="match status" value="2"/>
</dbReference>
<dbReference type="Pfam" id="PF04043">
    <property type="entry name" value="PMEI"/>
    <property type="match status" value="2"/>
</dbReference>
<keyword evidence="5" id="KW-0378">Hydrolase</keyword>
<dbReference type="PANTHER" id="PTHR31707">
    <property type="entry name" value="PECTINESTERASE"/>
    <property type="match status" value="1"/>
</dbReference>
<dbReference type="Gene3D" id="1.20.140.40">
    <property type="entry name" value="Invertase/pectin methylesterase inhibitor family protein"/>
    <property type="match status" value="2"/>
</dbReference>
<dbReference type="InterPro" id="IPR012334">
    <property type="entry name" value="Pectin_lyas_fold"/>
</dbReference>
<reference evidence="15 16" key="1">
    <citation type="journal article" date="2024" name="Plant J.">
        <title>Genome sequences and population genomics reveal climatic adaptation and genomic divergence between two closely related sweetgum species.</title>
        <authorList>
            <person name="Xu W.Q."/>
            <person name="Ren C.Q."/>
            <person name="Zhang X.Y."/>
            <person name="Comes H.P."/>
            <person name="Liu X.H."/>
            <person name="Li Y.G."/>
            <person name="Kettle C.J."/>
            <person name="Jalonen R."/>
            <person name="Gaisberger H."/>
            <person name="Ma Y.Z."/>
            <person name="Qiu Y.X."/>
        </authorList>
    </citation>
    <scope>NUCLEOTIDE SEQUENCE [LARGE SCALE GENOMIC DNA]</scope>
    <source>
        <strain evidence="15">Hangzhou</strain>
    </source>
</reference>
<evidence type="ECO:0000313" key="16">
    <source>
        <dbReference type="Proteomes" id="UP001415857"/>
    </source>
</evidence>
<keyword evidence="12" id="KW-1133">Transmembrane helix</keyword>
<evidence type="ECO:0000256" key="5">
    <source>
        <dbReference type="ARBA" id="ARBA00022801"/>
    </source>
</evidence>
<evidence type="ECO:0000256" key="8">
    <source>
        <dbReference type="ARBA" id="ARBA00023180"/>
    </source>
</evidence>
<dbReference type="GO" id="GO:0030599">
    <property type="term" value="F:pectinesterase activity"/>
    <property type="evidence" value="ECO:0007669"/>
    <property type="project" value="UniProtKB-EC"/>
</dbReference>
<organism evidence="15 16">
    <name type="scientific">Liquidambar formosana</name>
    <name type="common">Formosan gum</name>
    <dbReference type="NCBI Taxonomy" id="63359"/>
    <lineage>
        <taxon>Eukaryota</taxon>
        <taxon>Viridiplantae</taxon>
        <taxon>Streptophyta</taxon>
        <taxon>Embryophyta</taxon>
        <taxon>Tracheophyta</taxon>
        <taxon>Spermatophyta</taxon>
        <taxon>Magnoliopsida</taxon>
        <taxon>eudicotyledons</taxon>
        <taxon>Gunneridae</taxon>
        <taxon>Pentapetalae</taxon>
        <taxon>Saxifragales</taxon>
        <taxon>Altingiaceae</taxon>
        <taxon>Liquidambar</taxon>
    </lineage>
</organism>
<feature type="active site" evidence="11">
    <location>
        <position position="949"/>
    </location>
</feature>
<feature type="domain" description="Pectinesterase inhibitor" evidence="14">
    <location>
        <begin position="32"/>
        <end position="187"/>
    </location>
</feature>
<evidence type="ECO:0000256" key="3">
    <source>
        <dbReference type="ARBA" id="ARBA00007786"/>
    </source>
</evidence>
<evidence type="ECO:0000256" key="6">
    <source>
        <dbReference type="ARBA" id="ARBA00023085"/>
    </source>
</evidence>
<keyword evidence="6" id="KW-0063">Aspartyl esterase</keyword>
<evidence type="ECO:0000256" key="10">
    <source>
        <dbReference type="ARBA" id="ARBA00057335"/>
    </source>
</evidence>
<keyword evidence="16" id="KW-1185">Reference proteome</keyword>
<protein>
    <recommendedName>
        <fullName evidence="4">pectinesterase</fullName>
        <ecNumber evidence="4">3.1.1.11</ecNumber>
    </recommendedName>
</protein>
<dbReference type="Pfam" id="PF01095">
    <property type="entry name" value="Pectinesterase"/>
    <property type="match status" value="2"/>
</dbReference>
<name>A0AAP0SCS5_LIQFO</name>
<feature type="transmembrane region" description="Helical" evidence="12">
    <location>
        <begin position="553"/>
        <end position="575"/>
    </location>
</feature>
<evidence type="ECO:0000256" key="2">
    <source>
        <dbReference type="ARBA" id="ARBA00006027"/>
    </source>
</evidence>
<sequence>MALANFFLILILLPSLEALSHDTTSFQGQNQTMQPMIFQACTNLENQTSCLYNLKNELEKMGSQNQSSVLTAALKNTLNEARLAINTITKFNDLSISNREQIAIEDCKELLDFSVTELAWSLGEMKKIRAGSRNVHYEGNLKAWLSAALSNQDTCLEGFEGTDRRVENFIKGSLKQVTQLIGNVLALYSQLHSLPFKPPRNGTENNQNLNLPKWMTDGDQDLLRSSPNGMHVDVIVAVDGSGQYRTITEAVYAAPSYSNRRYIIYVKKGVYRENIDLKKKKTNIMFVGDGIGETVVTGNRNFMQGWTTFRTATVAVSGRGFIARDMTFRNTAGPQNHQAVALRVDSDQSAFFRCSMEGYQDTLYAHSLRQFFRECSIYGTIDFIMGNGAAVLQSCKIFTRTPLPLQKVTITAQGRKNPDQSTGFVIQDSYIYATQPTYLGRPWKQYSRTVFMHTYMNSQVQPRGWLEWYGDFALGTLFYGEYRNYGPGASLVGRVKWPGYHVIQDASTANFFTVGRFIDGRSWLPATGIKFSSAASTNMSGVYGDEGKKKKRIAIISISSLILVVMVVVGAVVGLNHKAGDSTNTETNQVSASMKAVQAICQPTDYRTTCEKSLSEAAGNTTDPKELIKVAFKVAMGQISEAVKRSSVLQELEKDPRASQALQNCRELMDYAINDLEQSFDKLGVFDVSKLDELLADLKIWISAAITYQETCLDGFQNTTGTAGEKMRKALNASAEMTSNGLAIVSEIYTVLTSLDLPIFNRRLLSDDLPVLGHSDEFPSWLNNGKRRLLAATPARFKPDVIVAKDGSGKHKTINDALLDIPKNGSKTFVIHIKAGVYKEHVLINKSMTHVMMIGDGPTKTRITGNKNFVDGIPTFKTATVAVLGDFFVAKDIGFENSAGPEKHQAVALRVQSDMSVFYNCHMDGYQDTLYVHAKRQFYRDCTISGTIDFIFGDGAAFFQNCKMVVRKPMDNQQCIVTAQGRKEKRQPSALILQNCTITGDPLYMPFKDVNKAFLGRPWKEYSRTIIMESHIDSIIQPEGWLAWMGDFALKTLFYAEYHNRGPGSSLVGRVKWRGIKTLTPQHASDFTVEKFVRGDTWIPRTGVPCTSGMMKP</sequence>
<dbReference type="FunFam" id="2.160.20.10:FF:000001">
    <property type="entry name" value="Pectinesterase"/>
    <property type="match status" value="2"/>
</dbReference>
<dbReference type="EMBL" id="JBBPBK010000001">
    <property type="protein sequence ID" value="KAK9291619.1"/>
    <property type="molecule type" value="Genomic_DNA"/>
</dbReference>
<dbReference type="AlphaFoldDB" id="A0AAP0SCS5"/>
<dbReference type="PROSITE" id="PS00503">
    <property type="entry name" value="PECTINESTERASE_2"/>
    <property type="match status" value="1"/>
</dbReference>
<gene>
    <name evidence="15" type="ORF">L1049_019568</name>
</gene>
<dbReference type="GO" id="GO:0042545">
    <property type="term" value="P:cell wall modification"/>
    <property type="evidence" value="ECO:0007669"/>
    <property type="project" value="InterPro"/>
</dbReference>
<dbReference type="PROSITE" id="PS00800">
    <property type="entry name" value="PECTINESTERASE_1"/>
    <property type="match status" value="2"/>
</dbReference>
<evidence type="ECO:0000256" key="7">
    <source>
        <dbReference type="ARBA" id="ARBA00023157"/>
    </source>
</evidence>
<dbReference type="InterPro" id="IPR006501">
    <property type="entry name" value="Pectinesterase_inhib_dom"/>
</dbReference>
<comment type="pathway">
    <text evidence="1">Glycan metabolism; pectin degradation; 2-dehydro-3-deoxy-D-gluconate from pectin: step 1/5.</text>
</comment>
<evidence type="ECO:0000256" key="4">
    <source>
        <dbReference type="ARBA" id="ARBA00013229"/>
    </source>
</evidence>
<dbReference type="InterPro" id="IPR033131">
    <property type="entry name" value="Pectinesterase_Asp_AS"/>
</dbReference>
<evidence type="ECO:0000256" key="12">
    <source>
        <dbReference type="SAM" id="Phobius"/>
    </source>
</evidence>
<evidence type="ECO:0000313" key="15">
    <source>
        <dbReference type="EMBL" id="KAK9291619.1"/>
    </source>
</evidence>
<evidence type="ECO:0000259" key="14">
    <source>
        <dbReference type="SMART" id="SM00856"/>
    </source>
</evidence>
<evidence type="ECO:0000256" key="11">
    <source>
        <dbReference type="PROSITE-ProRule" id="PRU10040"/>
    </source>
</evidence>
<feature type="signal peptide" evidence="13">
    <location>
        <begin position="1"/>
        <end position="18"/>
    </location>
</feature>
<comment type="catalytic activity">
    <reaction evidence="9">
        <text>[(1-&gt;4)-alpha-D-galacturonosyl methyl ester](n) + n H2O = [(1-&gt;4)-alpha-D-galacturonosyl](n) + n methanol + n H(+)</text>
        <dbReference type="Rhea" id="RHEA:22380"/>
        <dbReference type="Rhea" id="RHEA-COMP:14570"/>
        <dbReference type="Rhea" id="RHEA-COMP:14573"/>
        <dbReference type="ChEBI" id="CHEBI:15377"/>
        <dbReference type="ChEBI" id="CHEBI:15378"/>
        <dbReference type="ChEBI" id="CHEBI:17790"/>
        <dbReference type="ChEBI" id="CHEBI:140522"/>
        <dbReference type="ChEBI" id="CHEBI:140523"/>
        <dbReference type="EC" id="3.1.1.11"/>
    </reaction>
</comment>
<keyword evidence="7" id="KW-1015">Disulfide bond</keyword>
<dbReference type="GO" id="GO:0004857">
    <property type="term" value="F:enzyme inhibitor activity"/>
    <property type="evidence" value="ECO:0007669"/>
    <property type="project" value="InterPro"/>
</dbReference>
<dbReference type="InterPro" id="IPR035513">
    <property type="entry name" value="Invertase/methylesterase_inhib"/>
</dbReference>
<keyword evidence="8" id="KW-0325">Glycoprotein</keyword>
<dbReference type="FunFam" id="1.20.140.40:FF:000001">
    <property type="entry name" value="Pectinesterase"/>
    <property type="match status" value="1"/>
</dbReference>
<proteinExistence type="inferred from homology"/>
<dbReference type="NCBIfam" id="TIGR01614">
    <property type="entry name" value="PME_inhib"/>
    <property type="match status" value="2"/>
</dbReference>
<feature type="chain" id="PRO_5043005687" description="pectinesterase" evidence="13">
    <location>
        <begin position="19"/>
        <end position="1113"/>
    </location>
</feature>
<dbReference type="SUPFAM" id="SSF101148">
    <property type="entry name" value="Plant invertase/pectin methylesterase inhibitor"/>
    <property type="match status" value="2"/>
</dbReference>
<keyword evidence="13" id="KW-0732">Signal</keyword>
<keyword evidence="12" id="KW-0812">Transmembrane</keyword>
<dbReference type="CDD" id="cd15799">
    <property type="entry name" value="PMEI-like_4"/>
    <property type="match status" value="1"/>
</dbReference>
<keyword evidence="12" id="KW-0472">Membrane</keyword>
<evidence type="ECO:0000256" key="1">
    <source>
        <dbReference type="ARBA" id="ARBA00005184"/>
    </source>
</evidence>
<dbReference type="InterPro" id="IPR011050">
    <property type="entry name" value="Pectin_lyase_fold/virulence"/>
</dbReference>
<evidence type="ECO:0000256" key="13">
    <source>
        <dbReference type="SAM" id="SignalP"/>
    </source>
</evidence>
<dbReference type="CDD" id="cd15798">
    <property type="entry name" value="PMEI-like_3"/>
    <property type="match status" value="1"/>
</dbReference>
<dbReference type="Gene3D" id="2.160.20.10">
    <property type="entry name" value="Single-stranded right-handed beta-helix, Pectin lyase-like"/>
    <property type="match status" value="2"/>
</dbReference>
<accession>A0AAP0SCS5</accession>
<dbReference type="InterPro" id="IPR018040">
    <property type="entry name" value="Pectinesterase_Tyr_AS"/>
</dbReference>